<dbReference type="GO" id="GO:0010468">
    <property type="term" value="P:regulation of gene expression"/>
    <property type="evidence" value="ECO:0007669"/>
    <property type="project" value="TreeGrafter"/>
</dbReference>
<dbReference type="EMBL" id="OE179088">
    <property type="protein sequence ID" value="CAD7567434.1"/>
    <property type="molecule type" value="Genomic_DNA"/>
</dbReference>
<accession>A0A7R9P2C3</accession>
<dbReference type="PROSITE" id="PS50157">
    <property type="entry name" value="ZINC_FINGER_C2H2_2"/>
    <property type="match status" value="2"/>
</dbReference>
<keyword evidence="4 8" id="KW-0863">Zinc-finger</keyword>
<organism evidence="11">
    <name type="scientific">Timema californicum</name>
    <name type="common">California timema</name>
    <name type="synonym">Walking stick</name>
    <dbReference type="NCBI Taxonomy" id="61474"/>
    <lineage>
        <taxon>Eukaryota</taxon>
        <taxon>Metazoa</taxon>
        <taxon>Ecdysozoa</taxon>
        <taxon>Arthropoda</taxon>
        <taxon>Hexapoda</taxon>
        <taxon>Insecta</taxon>
        <taxon>Pterygota</taxon>
        <taxon>Neoptera</taxon>
        <taxon>Polyneoptera</taxon>
        <taxon>Phasmatodea</taxon>
        <taxon>Timematodea</taxon>
        <taxon>Timematoidea</taxon>
        <taxon>Timematidae</taxon>
        <taxon>Timema</taxon>
    </lineage>
</organism>
<feature type="domain" description="C2H2-type" evidence="10">
    <location>
        <begin position="83"/>
        <end position="110"/>
    </location>
</feature>
<evidence type="ECO:0000256" key="5">
    <source>
        <dbReference type="ARBA" id="ARBA00022833"/>
    </source>
</evidence>
<dbReference type="AlphaFoldDB" id="A0A7R9P2C3"/>
<evidence type="ECO:0000256" key="1">
    <source>
        <dbReference type="ARBA" id="ARBA00004123"/>
    </source>
</evidence>
<dbReference type="InterPro" id="IPR050331">
    <property type="entry name" value="Zinc_finger"/>
</dbReference>
<dbReference type="Gene3D" id="3.30.160.60">
    <property type="entry name" value="Classic Zinc Finger"/>
    <property type="match status" value="2"/>
</dbReference>
<dbReference type="SUPFAM" id="SSF57667">
    <property type="entry name" value="beta-beta-alpha zinc fingers"/>
    <property type="match status" value="1"/>
</dbReference>
<dbReference type="Pfam" id="PF00096">
    <property type="entry name" value="zf-C2H2"/>
    <property type="match status" value="2"/>
</dbReference>
<gene>
    <name evidence="11" type="ORF">TCMB3V08_LOCUS235</name>
</gene>
<evidence type="ECO:0000256" key="8">
    <source>
        <dbReference type="PROSITE-ProRule" id="PRU00042"/>
    </source>
</evidence>
<keyword evidence="5" id="KW-0862">Zinc</keyword>
<feature type="domain" description="C2H2-type" evidence="10">
    <location>
        <begin position="111"/>
        <end position="138"/>
    </location>
</feature>
<dbReference type="PANTHER" id="PTHR16515:SF2">
    <property type="entry name" value="PR DOMAIN ZINC FINGER PROTEIN 4"/>
    <property type="match status" value="1"/>
</dbReference>
<name>A0A7R9P2C3_TIMCA</name>
<sequence length="528" mass="59214">MDIIKMVERASPVPLKMKPAEICEEPKLPIYEEEEIQKAMEDMSKHFLEGSDNEISSGDSSITQQEKTSNSLLHEPDVGIRSHKCPHCDKAYFLSSELELHMRVHSDVRQFHCNICGKGLTQRSSLKKHLERHTGTKPHNVISKQFLLQYHLVHPIEIRTSISPSSAVELNTTSTLANYATEAGWESNMTMASWSSSSGDGLNTLLTVSKKVDILRFTLLAVDSGSSNWNNAEVVVLTTLLASLLTAVENSSRSRFTNCNTSVDCEKASKHLPGFKFRHTFDLTHHCSTYQGFKLRHTFDETKNREKFCHATDTHDTGSGAESGEQSRACNSNTQRAMATATQRAQLTAVQRGDRRMTNPQHHNRGVLDKLWDEVAQKLNCTLSIPDCSALRFQLRYQCRVCPWPYSLMTQGSIVPRFSNHNGPLALSSASLKSILWEGERRGGVASQPTNVYFRADKNGWITETVYGGRRGFLCDAVVRPTPDTSWPPVVFGAEVVWSSSFSEREVLLDRVCSVRMLRVARHKQTVA</sequence>
<evidence type="ECO:0000259" key="10">
    <source>
        <dbReference type="PROSITE" id="PS50157"/>
    </source>
</evidence>
<evidence type="ECO:0000256" key="7">
    <source>
        <dbReference type="ARBA" id="ARBA00023242"/>
    </source>
</evidence>
<evidence type="ECO:0000313" key="11">
    <source>
        <dbReference type="EMBL" id="CAD7567434.1"/>
    </source>
</evidence>
<evidence type="ECO:0000256" key="4">
    <source>
        <dbReference type="ARBA" id="ARBA00022771"/>
    </source>
</evidence>
<feature type="region of interest" description="Disordered" evidence="9">
    <location>
        <begin position="49"/>
        <end position="70"/>
    </location>
</feature>
<dbReference type="InterPro" id="IPR036236">
    <property type="entry name" value="Znf_C2H2_sf"/>
</dbReference>
<dbReference type="FunFam" id="3.30.160.60:FF:000446">
    <property type="entry name" value="Zinc finger protein"/>
    <property type="match status" value="1"/>
</dbReference>
<evidence type="ECO:0000256" key="2">
    <source>
        <dbReference type="ARBA" id="ARBA00022723"/>
    </source>
</evidence>
<dbReference type="FunFam" id="3.30.160.60:FF:001397">
    <property type="entry name" value="Datilografo, isoform A"/>
    <property type="match status" value="1"/>
</dbReference>
<protein>
    <submittedName>
        <fullName evidence="11">(California timema) hypothetical protein</fullName>
    </submittedName>
</protein>
<keyword evidence="7" id="KW-0539">Nucleus</keyword>
<reference evidence="11" key="1">
    <citation type="submission" date="2020-11" db="EMBL/GenBank/DDBJ databases">
        <authorList>
            <person name="Tran Van P."/>
        </authorList>
    </citation>
    <scope>NUCLEOTIDE SEQUENCE</scope>
</reference>
<proteinExistence type="predicted"/>
<evidence type="ECO:0000256" key="9">
    <source>
        <dbReference type="SAM" id="MobiDB-lite"/>
    </source>
</evidence>
<evidence type="ECO:0000256" key="6">
    <source>
        <dbReference type="ARBA" id="ARBA00023125"/>
    </source>
</evidence>
<dbReference type="GO" id="GO:0008270">
    <property type="term" value="F:zinc ion binding"/>
    <property type="evidence" value="ECO:0007669"/>
    <property type="project" value="UniProtKB-KW"/>
</dbReference>
<evidence type="ECO:0000256" key="3">
    <source>
        <dbReference type="ARBA" id="ARBA00022737"/>
    </source>
</evidence>
<dbReference type="PROSITE" id="PS00028">
    <property type="entry name" value="ZINC_FINGER_C2H2_1"/>
    <property type="match status" value="2"/>
</dbReference>
<comment type="subcellular location">
    <subcellularLocation>
        <location evidence="1">Nucleus</location>
    </subcellularLocation>
</comment>
<keyword evidence="2" id="KW-0479">Metal-binding</keyword>
<dbReference type="GO" id="GO:0005634">
    <property type="term" value="C:nucleus"/>
    <property type="evidence" value="ECO:0007669"/>
    <property type="project" value="UniProtKB-ARBA"/>
</dbReference>
<feature type="compositionally biased region" description="Polar residues" evidence="9">
    <location>
        <begin position="53"/>
        <end position="70"/>
    </location>
</feature>
<dbReference type="InterPro" id="IPR013087">
    <property type="entry name" value="Znf_C2H2_type"/>
</dbReference>
<keyword evidence="6" id="KW-0238">DNA-binding</keyword>
<dbReference type="SMART" id="SM00355">
    <property type="entry name" value="ZnF_C2H2"/>
    <property type="match status" value="2"/>
</dbReference>
<keyword evidence="3" id="KW-0677">Repeat</keyword>
<dbReference type="PANTHER" id="PTHR16515">
    <property type="entry name" value="PR DOMAIN ZINC FINGER PROTEIN"/>
    <property type="match status" value="1"/>
</dbReference>